<protein>
    <recommendedName>
        <fullName evidence="1">Reverse transcriptase domain-containing protein</fullName>
    </recommendedName>
</protein>
<dbReference type="PROSITE" id="PS50878">
    <property type="entry name" value="RT_POL"/>
    <property type="match status" value="1"/>
</dbReference>
<gene>
    <name evidence="2" type="ORF">KQP761_LOCUS3290</name>
</gene>
<evidence type="ECO:0000313" key="3">
    <source>
        <dbReference type="Proteomes" id="UP000663834"/>
    </source>
</evidence>
<proteinExistence type="predicted"/>
<comment type="caution">
    <text evidence="2">The sequence shown here is derived from an EMBL/GenBank/DDBJ whole genome shotgun (WGS) entry which is preliminary data.</text>
</comment>
<reference evidence="2" key="1">
    <citation type="submission" date="2021-02" db="EMBL/GenBank/DDBJ databases">
        <authorList>
            <person name="Nowell W R."/>
        </authorList>
    </citation>
    <scope>NUCLEOTIDE SEQUENCE</scope>
</reference>
<dbReference type="Proteomes" id="UP000663834">
    <property type="component" value="Unassembled WGS sequence"/>
</dbReference>
<dbReference type="PANTHER" id="PTHR36688">
    <property type="entry name" value="ENDO/EXONUCLEASE/PHOSPHATASE DOMAIN-CONTAINING PROTEIN"/>
    <property type="match status" value="1"/>
</dbReference>
<sequence length="540" mass="62645">MSNSSPVATVFVDFKSAFDQLWFAGCLGKLLRMGISKADIKWIGVWLYNRRAVVEIAGKRSRWFPIKRGGPQGSCFIPILFITYHSDMEKFLCMAMSFFFADDLAAVIAARTGIRFTEQCIDLERRLNHFFALVEFYAILSVQPINYIKTQAMFSARAVSYPNPMPRISCGGYAIEWVKTYKYLGYWVTTKIGILRLDTQTHLEDLSNEIFFEIFDYLHALDIFSAFASLNERISSILRSIPLRILISKNPCRNQIDFLSSHFTFHTRQAISIKIRDTIRDDASIVSLLFSRHDFINLQFCRLTTIDRSTKLDNVIKQIKTFNILVSFNISNLNDETMNVDDKCELTRTMLMHQSSSLRLIVLQYTYDYSNVTSLHLYIDGSPSIVSVLSVIAILRLCHRVRYLHIMLKDNSPVDDTNIYVPIAIPTVNKNDLSVLSQVISFGLTLFAAWNNDSVARILRCIPNLKYFLFTLGPYRSQKLFSVELLDGYVWQEMLELYVSYLSKLEFHMSVRKCFRQPIWISFLSLRKFRWEIFQLAYGY</sequence>
<name>A0A815BKT8_9BILA</name>
<accession>A0A815BKT8</accession>
<dbReference type="Pfam" id="PF00078">
    <property type="entry name" value="RVT_1"/>
    <property type="match status" value="1"/>
</dbReference>
<evidence type="ECO:0000259" key="1">
    <source>
        <dbReference type="PROSITE" id="PS50878"/>
    </source>
</evidence>
<evidence type="ECO:0000313" key="2">
    <source>
        <dbReference type="EMBL" id="CAF1271020.1"/>
    </source>
</evidence>
<dbReference type="OrthoDB" id="7476844at2759"/>
<organism evidence="2 3">
    <name type="scientific">Rotaria magnacalcarata</name>
    <dbReference type="NCBI Taxonomy" id="392030"/>
    <lineage>
        <taxon>Eukaryota</taxon>
        <taxon>Metazoa</taxon>
        <taxon>Spiralia</taxon>
        <taxon>Gnathifera</taxon>
        <taxon>Rotifera</taxon>
        <taxon>Eurotatoria</taxon>
        <taxon>Bdelloidea</taxon>
        <taxon>Philodinida</taxon>
        <taxon>Philodinidae</taxon>
        <taxon>Rotaria</taxon>
    </lineage>
</organism>
<dbReference type="AlphaFoldDB" id="A0A815BKT8"/>
<dbReference type="InterPro" id="IPR052560">
    <property type="entry name" value="RdDP_mobile_element"/>
</dbReference>
<dbReference type="PANTHER" id="PTHR36688:SF1">
    <property type="entry name" value="ENDONUCLEASE_EXONUCLEASE_PHOSPHATASE DOMAIN-CONTAINING PROTEIN"/>
    <property type="match status" value="1"/>
</dbReference>
<feature type="domain" description="Reverse transcriptase" evidence="1">
    <location>
        <begin position="1"/>
        <end position="188"/>
    </location>
</feature>
<dbReference type="EMBL" id="CAJNOW010000322">
    <property type="protein sequence ID" value="CAF1271020.1"/>
    <property type="molecule type" value="Genomic_DNA"/>
</dbReference>
<dbReference type="InterPro" id="IPR000477">
    <property type="entry name" value="RT_dom"/>
</dbReference>